<organism evidence="2 3">
    <name type="scientific">Paenibacillus marchantiophytorum</name>
    <dbReference type="NCBI Taxonomy" id="1619310"/>
    <lineage>
        <taxon>Bacteria</taxon>
        <taxon>Bacillati</taxon>
        <taxon>Bacillota</taxon>
        <taxon>Bacilli</taxon>
        <taxon>Bacillales</taxon>
        <taxon>Paenibacillaceae</taxon>
        <taxon>Paenibacillus</taxon>
    </lineage>
</organism>
<keyword evidence="1" id="KW-0472">Membrane</keyword>
<gene>
    <name evidence="2" type="ORF">GCM10008018_67530</name>
</gene>
<proteinExistence type="predicted"/>
<protein>
    <recommendedName>
        <fullName evidence="4">DUF3955 domain-containing protein</fullName>
    </recommendedName>
</protein>
<evidence type="ECO:0008006" key="4">
    <source>
        <dbReference type="Google" id="ProtNLM"/>
    </source>
</evidence>
<accession>A0ABQ1FH99</accession>
<name>A0ABQ1FH99_9BACL</name>
<reference evidence="3" key="1">
    <citation type="journal article" date="2019" name="Int. J. Syst. Evol. Microbiol.">
        <title>The Global Catalogue of Microorganisms (GCM) 10K type strain sequencing project: providing services to taxonomists for standard genome sequencing and annotation.</title>
        <authorList>
            <consortium name="The Broad Institute Genomics Platform"/>
            <consortium name="The Broad Institute Genome Sequencing Center for Infectious Disease"/>
            <person name="Wu L."/>
            <person name="Ma J."/>
        </authorList>
    </citation>
    <scope>NUCLEOTIDE SEQUENCE [LARGE SCALE GENOMIC DNA]</scope>
    <source>
        <strain evidence="3">CGMCC 1.15043</strain>
    </source>
</reference>
<evidence type="ECO:0000256" key="1">
    <source>
        <dbReference type="SAM" id="Phobius"/>
    </source>
</evidence>
<feature type="transmembrane region" description="Helical" evidence="1">
    <location>
        <begin position="36"/>
        <end position="58"/>
    </location>
</feature>
<evidence type="ECO:0000313" key="2">
    <source>
        <dbReference type="EMBL" id="GGA13045.1"/>
    </source>
</evidence>
<comment type="caution">
    <text evidence="2">The sequence shown here is derived from an EMBL/GenBank/DDBJ whole genome shotgun (WGS) entry which is preliminary data.</text>
</comment>
<keyword evidence="1" id="KW-0812">Transmembrane</keyword>
<keyword evidence="1" id="KW-1133">Transmembrane helix</keyword>
<dbReference type="EMBL" id="BMHE01000068">
    <property type="protein sequence ID" value="GGA13045.1"/>
    <property type="molecule type" value="Genomic_DNA"/>
</dbReference>
<dbReference type="Proteomes" id="UP000615455">
    <property type="component" value="Unassembled WGS sequence"/>
</dbReference>
<sequence>MKHTIVTLIGIAAIIMGVILWRFSPNGPGFEGLGQAIFGFIVICIGLLLLFLALILWIRSYKYK</sequence>
<keyword evidence="3" id="KW-1185">Reference proteome</keyword>
<feature type="transmembrane region" description="Helical" evidence="1">
    <location>
        <begin position="5"/>
        <end position="24"/>
    </location>
</feature>
<evidence type="ECO:0000313" key="3">
    <source>
        <dbReference type="Proteomes" id="UP000615455"/>
    </source>
</evidence>